<feature type="domain" description="CR-type" evidence="2">
    <location>
        <begin position="1"/>
        <end position="76"/>
    </location>
</feature>
<dbReference type="GO" id="GO:0031072">
    <property type="term" value="F:heat shock protein binding"/>
    <property type="evidence" value="ECO:0007669"/>
    <property type="project" value="InterPro"/>
</dbReference>
<protein>
    <recommendedName>
        <fullName evidence="2">CR-type domain-containing protein</fullName>
    </recommendedName>
</protein>
<dbReference type="InterPro" id="IPR036410">
    <property type="entry name" value="HSP_DnaJ_Cys-rich_dom_sf"/>
</dbReference>
<dbReference type="OrthoDB" id="1551224at2"/>
<dbReference type="Gene3D" id="6.20.20.10">
    <property type="match status" value="3"/>
</dbReference>
<dbReference type="InterPro" id="IPR001305">
    <property type="entry name" value="HSP_DnaJ_Cys-rich_dom"/>
</dbReference>
<evidence type="ECO:0000313" key="3">
    <source>
        <dbReference type="EMBL" id="SMC70912.1"/>
    </source>
</evidence>
<evidence type="ECO:0000256" key="1">
    <source>
        <dbReference type="PROSITE-ProRule" id="PRU00546"/>
    </source>
</evidence>
<keyword evidence="4" id="KW-1185">Reference proteome</keyword>
<dbReference type="EMBL" id="FWXY01000008">
    <property type="protein sequence ID" value="SMC70912.1"/>
    <property type="molecule type" value="Genomic_DNA"/>
</dbReference>
<dbReference type="AlphaFoldDB" id="A0A1W2BDX1"/>
<dbReference type="PROSITE" id="PS51188">
    <property type="entry name" value="ZF_CR"/>
    <property type="match status" value="1"/>
</dbReference>
<dbReference type="STRING" id="1121400.SAMN02746065_1082"/>
<dbReference type="GO" id="GO:0008270">
    <property type="term" value="F:zinc ion binding"/>
    <property type="evidence" value="ECO:0007669"/>
    <property type="project" value="UniProtKB-KW"/>
</dbReference>
<organism evidence="3 4">
    <name type="scientific">Desulfocicer vacuolatum DSM 3385</name>
    <dbReference type="NCBI Taxonomy" id="1121400"/>
    <lineage>
        <taxon>Bacteria</taxon>
        <taxon>Pseudomonadati</taxon>
        <taxon>Thermodesulfobacteriota</taxon>
        <taxon>Desulfobacteria</taxon>
        <taxon>Desulfobacterales</taxon>
        <taxon>Desulfobacteraceae</taxon>
        <taxon>Desulfocicer</taxon>
    </lineage>
</organism>
<dbReference type="SUPFAM" id="SSF57938">
    <property type="entry name" value="DnaJ/Hsp40 cysteine-rich domain"/>
    <property type="match status" value="1"/>
</dbReference>
<dbReference type="GO" id="GO:0051082">
    <property type="term" value="F:unfolded protein binding"/>
    <property type="evidence" value="ECO:0007669"/>
    <property type="project" value="InterPro"/>
</dbReference>
<accession>A0A1W2BDX1</accession>
<keyword evidence="1" id="KW-0479">Metal-binding</keyword>
<sequence>MASNTIFVEIKCSFCNGTGKDPYGIMSYLSTCCVCNGKGTIRVNADHTPCVHCRGTGAIKTLTCTVCGGKGVIPSIAGPTEVCVKCKGTGDDASNWALDCLECRGKGRVPKT</sequence>
<dbReference type="Proteomes" id="UP000192418">
    <property type="component" value="Unassembled WGS sequence"/>
</dbReference>
<evidence type="ECO:0000313" key="4">
    <source>
        <dbReference type="Proteomes" id="UP000192418"/>
    </source>
</evidence>
<keyword evidence="1" id="KW-0862">Zinc</keyword>
<name>A0A1W2BDX1_9BACT</name>
<proteinExistence type="predicted"/>
<evidence type="ECO:0000259" key="2">
    <source>
        <dbReference type="PROSITE" id="PS51188"/>
    </source>
</evidence>
<feature type="zinc finger region" description="CR-type" evidence="1">
    <location>
        <begin position="1"/>
        <end position="76"/>
    </location>
</feature>
<keyword evidence="1" id="KW-0863">Zinc-finger</keyword>
<reference evidence="3 4" key="1">
    <citation type="submission" date="2017-04" db="EMBL/GenBank/DDBJ databases">
        <authorList>
            <person name="Afonso C.L."/>
            <person name="Miller P.J."/>
            <person name="Scott M.A."/>
            <person name="Spackman E."/>
            <person name="Goraichik I."/>
            <person name="Dimitrov K.M."/>
            <person name="Suarez D.L."/>
            <person name="Swayne D.E."/>
        </authorList>
    </citation>
    <scope>NUCLEOTIDE SEQUENCE [LARGE SCALE GENOMIC DNA]</scope>
    <source>
        <strain evidence="3 4">DSM 3385</strain>
    </source>
</reference>
<gene>
    <name evidence="3" type="ORF">SAMN02746065_1082</name>
</gene>